<evidence type="ECO:0000313" key="3">
    <source>
        <dbReference type="Proteomes" id="UP000585970"/>
    </source>
</evidence>
<name>A0A840E4S6_9HYPH</name>
<accession>A0A840E4S6</accession>
<keyword evidence="1" id="KW-0812">Transmembrane</keyword>
<protein>
    <submittedName>
        <fullName evidence="2">Uncharacterized protein</fullName>
    </submittedName>
</protein>
<dbReference type="EMBL" id="JACIFE010000011">
    <property type="protein sequence ID" value="MBB4076799.1"/>
    <property type="molecule type" value="Genomic_DNA"/>
</dbReference>
<evidence type="ECO:0000313" key="2">
    <source>
        <dbReference type="EMBL" id="MBB4076799.1"/>
    </source>
</evidence>
<dbReference type="Proteomes" id="UP000585970">
    <property type="component" value="Unassembled WGS sequence"/>
</dbReference>
<sequence length="89" mass="10037">MVCSTYRNLQHNTVFYIDEILSYNLLKGNVLTFARSPAAALKDKQFSGSLTSGKTFAIGYKDIIFDPQIQFLSIFSLIKPVIFLTLILI</sequence>
<keyword evidence="1" id="KW-0472">Membrane</keyword>
<feature type="transmembrane region" description="Helical" evidence="1">
    <location>
        <begin position="69"/>
        <end position="88"/>
    </location>
</feature>
<keyword evidence="1" id="KW-1133">Transmembrane helix</keyword>
<dbReference type="Gene3D" id="2.40.128.130">
    <property type="entry name" value="Autotransporter beta-domain"/>
    <property type="match status" value="1"/>
</dbReference>
<proteinExistence type="predicted"/>
<gene>
    <name evidence="2" type="ORF">GGR08_001108</name>
</gene>
<dbReference type="AlphaFoldDB" id="A0A840E4S6"/>
<comment type="caution">
    <text evidence="2">The sequence shown here is derived from an EMBL/GenBank/DDBJ whole genome shotgun (WGS) entry which is preliminary data.</text>
</comment>
<dbReference type="InterPro" id="IPR036709">
    <property type="entry name" value="Autotransporte_beta_dom_sf"/>
</dbReference>
<evidence type="ECO:0000256" key="1">
    <source>
        <dbReference type="SAM" id="Phobius"/>
    </source>
</evidence>
<reference evidence="2 3" key="1">
    <citation type="submission" date="2020-08" db="EMBL/GenBank/DDBJ databases">
        <title>Genomic Encyclopedia of Type Strains, Phase IV (KMG-IV): sequencing the most valuable type-strain genomes for metagenomic binning, comparative biology and taxonomic classification.</title>
        <authorList>
            <person name="Goeker M."/>
        </authorList>
    </citation>
    <scope>NUCLEOTIDE SEQUENCE [LARGE SCALE GENOMIC DNA]</scope>
    <source>
        <strain evidence="2 3">DSM 100694</strain>
    </source>
</reference>
<organism evidence="2 3">
    <name type="scientific">Bartonella fuyuanensis</name>
    <dbReference type="NCBI Taxonomy" id="1460968"/>
    <lineage>
        <taxon>Bacteria</taxon>
        <taxon>Pseudomonadati</taxon>
        <taxon>Pseudomonadota</taxon>
        <taxon>Alphaproteobacteria</taxon>
        <taxon>Hyphomicrobiales</taxon>
        <taxon>Bartonellaceae</taxon>
        <taxon>Bartonella</taxon>
    </lineage>
</organism>
<keyword evidence="3" id="KW-1185">Reference proteome</keyword>